<proteinExistence type="predicted"/>
<evidence type="ECO:0000256" key="2">
    <source>
        <dbReference type="SAM" id="Phobius"/>
    </source>
</evidence>
<keyword evidence="4" id="KW-1185">Reference proteome</keyword>
<dbReference type="PANTHER" id="PTHR34883">
    <property type="entry name" value="SERINE-RICH PROTEIN, PUTATIVE-RELATED-RELATED"/>
    <property type="match status" value="1"/>
</dbReference>
<gene>
    <name evidence="3" type="ORF">HGRIS_007102</name>
</gene>
<keyword evidence="2" id="KW-1133">Transmembrane helix</keyword>
<dbReference type="CDD" id="cd00920">
    <property type="entry name" value="Cupredoxin"/>
    <property type="match status" value="1"/>
</dbReference>
<dbReference type="EMBL" id="JASNQZ010000010">
    <property type="protein sequence ID" value="KAL0952883.1"/>
    <property type="molecule type" value="Genomic_DNA"/>
</dbReference>
<feature type="transmembrane region" description="Helical" evidence="2">
    <location>
        <begin position="193"/>
        <end position="216"/>
    </location>
</feature>
<evidence type="ECO:0008006" key="5">
    <source>
        <dbReference type="Google" id="ProtNLM"/>
    </source>
</evidence>
<feature type="compositionally biased region" description="Basic and acidic residues" evidence="1">
    <location>
        <begin position="381"/>
        <end position="392"/>
    </location>
</feature>
<reference evidence="4" key="1">
    <citation type="submission" date="2024-06" db="EMBL/GenBank/DDBJ databases">
        <title>Multi-omics analyses provide insights into the biosynthesis of the anticancer antibiotic pleurotin in Hohenbuehelia grisea.</title>
        <authorList>
            <person name="Weaver J.A."/>
            <person name="Alberti F."/>
        </authorList>
    </citation>
    <scope>NUCLEOTIDE SEQUENCE [LARGE SCALE GENOMIC DNA]</scope>
    <source>
        <strain evidence="4">T-177</strain>
    </source>
</reference>
<feature type="region of interest" description="Disordered" evidence="1">
    <location>
        <begin position="308"/>
        <end position="341"/>
    </location>
</feature>
<dbReference type="Proteomes" id="UP001556367">
    <property type="component" value="Unassembled WGS sequence"/>
</dbReference>
<comment type="caution">
    <text evidence="3">The sequence shown here is derived from an EMBL/GenBank/DDBJ whole genome shotgun (WGS) entry which is preliminary data.</text>
</comment>
<dbReference type="SUPFAM" id="SSF49503">
    <property type="entry name" value="Cupredoxins"/>
    <property type="match status" value="1"/>
</dbReference>
<evidence type="ECO:0000313" key="3">
    <source>
        <dbReference type="EMBL" id="KAL0952883.1"/>
    </source>
</evidence>
<dbReference type="InterPro" id="IPR008972">
    <property type="entry name" value="Cupredoxin"/>
</dbReference>
<evidence type="ECO:0000313" key="4">
    <source>
        <dbReference type="Proteomes" id="UP001556367"/>
    </source>
</evidence>
<dbReference type="PANTHER" id="PTHR34883:SF8">
    <property type="entry name" value="EXTRACELLULAR SERINE-RICH PROTEIN (AFU_ORTHOLOGUE AFUA_6G00670)"/>
    <property type="match status" value="1"/>
</dbReference>
<sequence>MAKAPCKSLPSRVCARLFGWIALIIPFAIGQKVIDVEIGQAGSFFVPENITASEDDVVRFHFLAGWHDVTQGSFESPCQPLQGGFGTGVIKRESYPAGQPPTWDLRIVDATKPIWFYCATHMPSPHCTTGMVGVINGPSDQYEDYRKASLLVNPSSVPTASVALAGIGATATATPRIPGADTSTASTPLPKGAIVGIAACVVIVLAILGTSIYYICRSRHMVLRPSDTTVVEAAPITPFYSVYGNRSAGYPDWHQRSMSEPILKHIPSEFGQGPDMAASSPPYSSYHPPYGRKVPGLYGNPAQYEYPDNRFLPTRSESPVQLGFPRRTASHTRLPSEHDSGVNLGVLAREVAEILSSPSRASPVPGGSQLRAHSQWQGGHQDAEQPNYEHDPLPPPRYQLQ</sequence>
<name>A0ABR3JBS3_9AGAR</name>
<accession>A0ABR3JBS3</accession>
<protein>
    <recommendedName>
        <fullName evidence="5">Extracellular serine-rich protein</fullName>
    </recommendedName>
</protein>
<keyword evidence="2" id="KW-0812">Transmembrane</keyword>
<keyword evidence="2" id="KW-0472">Membrane</keyword>
<organism evidence="3 4">
    <name type="scientific">Hohenbuehelia grisea</name>
    <dbReference type="NCBI Taxonomy" id="104357"/>
    <lineage>
        <taxon>Eukaryota</taxon>
        <taxon>Fungi</taxon>
        <taxon>Dikarya</taxon>
        <taxon>Basidiomycota</taxon>
        <taxon>Agaricomycotina</taxon>
        <taxon>Agaricomycetes</taxon>
        <taxon>Agaricomycetidae</taxon>
        <taxon>Agaricales</taxon>
        <taxon>Pleurotineae</taxon>
        <taxon>Pleurotaceae</taxon>
        <taxon>Hohenbuehelia</taxon>
    </lineage>
</organism>
<dbReference type="Gene3D" id="2.60.40.420">
    <property type="entry name" value="Cupredoxins - blue copper proteins"/>
    <property type="match status" value="1"/>
</dbReference>
<feature type="region of interest" description="Disordered" evidence="1">
    <location>
        <begin position="357"/>
        <end position="401"/>
    </location>
</feature>
<evidence type="ECO:0000256" key="1">
    <source>
        <dbReference type="SAM" id="MobiDB-lite"/>
    </source>
</evidence>
<dbReference type="InterPro" id="IPR052953">
    <property type="entry name" value="Ser-rich/MCO-related"/>
</dbReference>